<keyword evidence="7" id="KW-0862">Zinc</keyword>
<keyword evidence="6" id="KW-0378">Hydrolase</keyword>
<sequence>MAFTTVAEGNLAAHVGDDPAAVAARRARLARELGLPAAAHFMSQTHSTAVGRIAGGEGAAESQLEVDALVSRRADAPLAVLTADCLPIVFAAYGERGSAIAVAHAGRRGLLEGILANALDELREEAGPEATVTAWVGPAICGRCYEVPADLQRDAEALIPGVASTTSWGTPALDLPSAAARFLTREGVDVVRSEICTFEDARYYSYRRDRDAGRLAGVVWREPGQTSTASNDGE</sequence>
<dbReference type="GO" id="GO:0017061">
    <property type="term" value="F:S-methyl-5-thioadenosine phosphorylase activity"/>
    <property type="evidence" value="ECO:0007669"/>
    <property type="project" value="UniProtKB-EC"/>
</dbReference>
<dbReference type="Pfam" id="PF02578">
    <property type="entry name" value="Cu-oxidase_4"/>
    <property type="match status" value="1"/>
</dbReference>
<dbReference type="PANTHER" id="PTHR30616">
    <property type="entry name" value="UNCHARACTERIZED PROTEIN YFIH"/>
    <property type="match status" value="1"/>
</dbReference>
<evidence type="ECO:0000256" key="11">
    <source>
        <dbReference type="ARBA" id="ARBA00049893"/>
    </source>
</evidence>
<dbReference type="EMBL" id="JADOTZ010000001">
    <property type="protein sequence ID" value="MBG6085637.1"/>
    <property type="molecule type" value="Genomic_DNA"/>
</dbReference>
<evidence type="ECO:0000256" key="4">
    <source>
        <dbReference type="ARBA" id="ARBA00022679"/>
    </source>
</evidence>
<protein>
    <submittedName>
        <fullName evidence="12">YfiH family protein</fullName>
    </submittedName>
</protein>
<organism evidence="12 13">
    <name type="scientific">Zhihengliuella flava</name>
    <dbReference type="NCBI Taxonomy" id="1285193"/>
    <lineage>
        <taxon>Bacteria</taxon>
        <taxon>Bacillati</taxon>
        <taxon>Actinomycetota</taxon>
        <taxon>Actinomycetes</taxon>
        <taxon>Micrococcales</taxon>
        <taxon>Micrococcaceae</taxon>
        <taxon>Zhihengliuella</taxon>
    </lineage>
</organism>
<evidence type="ECO:0000256" key="3">
    <source>
        <dbReference type="ARBA" id="ARBA00007353"/>
    </source>
</evidence>
<gene>
    <name evidence="12" type="ORF">IW252_002404</name>
</gene>
<name>A0A931GGC4_9MICC</name>
<dbReference type="InterPro" id="IPR038371">
    <property type="entry name" value="Cu_polyphenol_OxRdtase_sf"/>
</dbReference>
<reference evidence="12" key="1">
    <citation type="submission" date="2020-11" db="EMBL/GenBank/DDBJ databases">
        <title>Sequencing the genomes of 1000 actinobacteria strains.</title>
        <authorList>
            <person name="Klenk H.-P."/>
        </authorList>
    </citation>
    <scope>NUCLEOTIDE SEQUENCE</scope>
    <source>
        <strain evidence="12">DSM 26152</strain>
    </source>
</reference>
<dbReference type="PANTHER" id="PTHR30616:SF2">
    <property type="entry name" value="PURINE NUCLEOSIDE PHOSPHORYLASE LACC1"/>
    <property type="match status" value="1"/>
</dbReference>
<evidence type="ECO:0000256" key="9">
    <source>
        <dbReference type="ARBA" id="ARBA00047989"/>
    </source>
</evidence>
<comment type="catalytic activity">
    <reaction evidence="11">
        <text>S-methyl-5'-thioadenosine + phosphate = 5-(methylsulfanyl)-alpha-D-ribose 1-phosphate + adenine</text>
        <dbReference type="Rhea" id="RHEA:11852"/>
        <dbReference type="ChEBI" id="CHEBI:16708"/>
        <dbReference type="ChEBI" id="CHEBI:17509"/>
        <dbReference type="ChEBI" id="CHEBI:43474"/>
        <dbReference type="ChEBI" id="CHEBI:58533"/>
        <dbReference type="EC" id="2.4.2.28"/>
    </reaction>
    <physiologicalReaction direction="left-to-right" evidence="11">
        <dbReference type="Rhea" id="RHEA:11853"/>
    </physiologicalReaction>
</comment>
<comment type="catalytic activity">
    <reaction evidence="9">
        <text>adenosine + H2O + H(+) = inosine + NH4(+)</text>
        <dbReference type="Rhea" id="RHEA:24408"/>
        <dbReference type="ChEBI" id="CHEBI:15377"/>
        <dbReference type="ChEBI" id="CHEBI:15378"/>
        <dbReference type="ChEBI" id="CHEBI:16335"/>
        <dbReference type="ChEBI" id="CHEBI:17596"/>
        <dbReference type="ChEBI" id="CHEBI:28938"/>
        <dbReference type="EC" id="3.5.4.4"/>
    </reaction>
    <physiologicalReaction direction="left-to-right" evidence="9">
        <dbReference type="Rhea" id="RHEA:24409"/>
    </physiologicalReaction>
</comment>
<dbReference type="GO" id="GO:0005507">
    <property type="term" value="F:copper ion binding"/>
    <property type="evidence" value="ECO:0007669"/>
    <property type="project" value="TreeGrafter"/>
</dbReference>
<evidence type="ECO:0000256" key="8">
    <source>
        <dbReference type="ARBA" id="ARBA00023008"/>
    </source>
</evidence>
<evidence type="ECO:0000256" key="7">
    <source>
        <dbReference type="ARBA" id="ARBA00022833"/>
    </source>
</evidence>
<dbReference type="Proteomes" id="UP000625033">
    <property type="component" value="Unassembled WGS sequence"/>
</dbReference>
<dbReference type="Gene3D" id="3.60.140.10">
    <property type="entry name" value="CNF1/YfiH-like putative cysteine hydrolases"/>
    <property type="match status" value="1"/>
</dbReference>
<evidence type="ECO:0000313" key="12">
    <source>
        <dbReference type="EMBL" id="MBG6085637.1"/>
    </source>
</evidence>
<accession>A0A931GGC4</accession>
<dbReference type="InterPro" id="IPR011324">
    <property type="entry name" value="Cytotoxic_necrot_fac-like_cat"/>
</dbReference>
<evidence type="ECO:0000256" key="6">
    <source>
        <dbReference type="ARBA" id="ARBA00022801"/>
    </source>
</evidence>
<evidence type="ECO:0000313" key="13">
    <source>
        <dbReference type="Proteomes" id="UP000625033"/>
    </source>
</evidence>
<evidence type="ECO:0000256" key="1">
    <source>
        <dbReference type="ARBA" id="ARBA00000553"/>
    </source>
</evidence>
<evidence type="ECO:0000256" key="10">
    <source>
        <dbReference type="ARBA" id="ARBA00048968"/>
    </source>
</evidence>
<proteinExistence type="inferred from homology"/>
<comment type="catalytic activity">
    <reaction evidence="1">
        <text>inosine + phosphate = alpha-D-ribose 1-phosphate + hypoxanthine</text>
        <dbReference type="Rhea" id="RHEA:27646"/>
        <dbReference type="ChEBI" id="CHEBI:17368"/>
        <dbReference type="ChEBI" id="CHEBI:17596"/>
        <dbReference type="ChEBI" id="CHEBI:43474"/>
        <dbReference type="ChEBI" id="CHEBI:57720"/>
        <dbReference type="EC" id="2.4.2.1"/>
    </reaction>
    <physiologicalReaction direction="left-to-right" evidence="1">
        <dbReference type="Rhea" id="RHEA:27647"/>
    </physiologicalReaction>
</comment>
<dbReference type="AlphaFoldDB" id="A0A931GGC4"/>
<evidence type="ECO:0000256" key="2">
    <source>
        <dbReference type="ARBA" id="ARBA00003215"/>
    </source>
</evidence>
<dbReference type="SUPFAM" id="SSF64438">
    <property type="entry name" value="CNF1/YfiH-like putative cysteine hydrolases"/>
    <property type="match status" value="1"/>
</dbReference>
<keyword evidence="8" id="KW-0186">Copper</keyword>
<comment type="similarity">
    <text evidence="3">Belongs to the purine nucleoside phosphorylase YfiH/LACC1 family.</text>
</comment>
<evidence type="ECO:0000256" key="5">
    <source>
        <dbReference type="ARBA" id="ARBA00022723"/>
    </source>
</evidence>
<keyword evidence="13" id="KW-1185">Reference proteome</keyword>
<comment type="function">
    <text evidence="2">Purine nucleoside enzyme that catalyzes the phosphorolysis of adenosine and inosine nucleosides, yielding D-ribose 1-phosphate and the respective free bases, adenine and hypoxanthine. Also catalyzes the phosphorolysis of S-methyl-5'-thioadenosine into adenine and S-methyl-5-thio-alpha-D-ribose 1-phosphate. Also has adenosine deaminase activity.</text>
</comment>
<keyword evidence="5" id="KW-0479">Metal-binding</keyword>
<dbReference type="GO" id="GO:0016787">
    <property type="term" value="F:hydrolase activity"/>
    <property type="evidence" value="ECO:0007669"/>
    <property type="project" value="UniProtKB-KW"/>
</dbReference>
<dbReference type="CDD" id="cd16833">
    <property type="entry name" value="YfiH"/>
    <property type="match status" value="1"/>
</dbReference>
<comment type="catalytic activity">
    <reaction evidence="10">
        <text>adenosine + phosphate = alpha-D-ribose 1-phosphate + adenine</text>
        <dbReference type="Rhea" id="RHEA:27642"/>
        <dbReference type="ChEBI" id="CHEBI:16335"/>
        <dbReference type="ChEBI" id="CHEBI:16708"/>
        <dbReference type="ChEBI" id="CHEBI:43474"/>
        <dbReference type="ChEBI" id="CHEBI:57720"/>
        <dbReference type="EC" id="2.4.2.1"/>
    </reaction>
    <physiologicalReaction direction="left-to-right" evidence="10">
        <dbReference type="Rhea" id="RHEA:27643"/>
    </physiologicalReaction>
</comment>
<dbReference type="RefSeq" id="WP_331271535.1">
    <property type="nucleotide sequence ID" value="NZ_JADOTZ010000001.1"/>
</dbReference>
<keyword evidence="4" id="KW-0808">Transferase</keyword>
<comment type="caution">
    <text evidence="12">The sequence shown here is derived from an EMBL/GenBank/DDBJ whole genome shotgun (WGS) entry which is preliminary data.</text>
</comment>
<dbReference type="InterPro" id="IPR003730">
    <property type="entry name" value="Cu_polyphenol_OxRdtase"/>
</dbReference>